<dbReference type="AlphaFoldDB" id="A0A9D1F8M1"/>
<dbReference type="Gene3D" id="3.40.1190.20">
    <property type="match status" value="1"/>
</dbReference>
<organism evidence="4 5">
    <name type="scientific">Candidatus Avoscillospira avistercoris</name>
    <dbReference type="NCBI Taxonomy" id="2840707"/>
    <lineage>
        <taxon>Bacteria</taxon>
        <taxon>Bacillati</taxon>
        <taxon>Bacillota</taxon>
        <taxon>Clostridia</taxon>
        <taxon>Eubacteriales</taxon>
        <taxon>Oscillospiraceae</taxon>
        <taxon>Oscillospiraceae incertae sedis</taxon>
        <taxon>Candidatus Avoscillospira</taxon>
    </lineage>
</organism>
<keyword evidence="1" id="KW-0808">Transferase</keyword>
<dbReference type="SUPFAM" id="SSF53613">
    <property type="entry name" value="Ribokinase-like"/>
    <property type="match status" value="1"/>
</dbReference>
<dbReference type="PANTHER" id="PTHR10584">
    <property type="entry name" value="SUGAR KINASE"/>
    <property type="match status" value="1"/>
</dbReference>
<gene>
    <name evidence="4" type="ORF">IAA83_03315</name>
</gene>
<keyword evidence="2 4" id="KW-0418">Kinase</keyword>
<evidence type="ECO:0000259" key="3">
    <source>
        <dbReference type="Pfam" id="PF00294"/>
    </source>
</evidence>
<accession>A0A9D1F8M1</accession>
<dbReference type="EMBL" id="DVJJ01000052">
    <property type="protein sequence ID" value="HIS64385.1"/>
    <property type="molecule type" value="Genomic_DNA"/>
</dbReference>
<evidence type="ECO:0000313" key="4">
    <source>
        <dbReference type="EMBL" id="HIS64385.1"/>
    </source>
</evidence>
<dbReference type="Pfam" id="PF00294">
    <property type="entry name" value="PfkB"/>
    <property type="match status" value="1"/>
</dbReference>
<evidence type="ECO:0000313" key="5">
    <source>
        <dbReference type="Proteomes" id="UP000886741"/>
    </source>
</evidence>
<protein>
    <submittedName>
        <fullName evidence="4">Carbohydrate kinase family protein</fullName>
    </submittedName>
</protein>
<dbReference type="InterPro" id="IPR011611">
    <property type="entry name" value="PfkB_dom"/>
</dbReference>
<proteinExistence type="predicted"/>
<name>A0A9D1F8M1_9FIRM</name>
<feature type="domain" description="Carbohydrate kinase PfkB" evidence="3">
    <location>
        <begin position="28"/>
        <end position="290"/>
    </location>
</feature>
<reference evidence="4" key="2">
    <citation type="journal article" date="2021" name="PeerJ">
        <title>Extensive microbial diversity within the chicken gut microbiome revealed by metagenomics and culture.</title>
        <authorList>
            <person name="Gilroy R."/>
            <person name="Ravi A."/>
            <person name="Getino M."/>
            <person name="Pursley I."/>
            <person name="Horton D.L."/>
            <person name="Alikhan N.F."/>
            <person name="Baker D."/>
            <person name="Gharbi K."/>
            <person name="Hall N."/>
            <person name="Watson M."/>
            <person name="Adriaenssens E.M."/>
            <person name="Foster-Nyarko E."/>
            <person name="Jarju S."/>
            <person name="Secka A."/>
            <person name="Antonio M."/>
            <person name="Oren A."/>
            <person name="Chaudhuri R.R."/>
            <person name="La Ragione R."/>
            <person name="Hildebrand F."/>
            <person name="Pallen M.J."/>
        </authorList>
    </citation>
    <scope>NUCLEOTIDE SEQUENCE</scope>
    <source>
        <strain evidence="4">ChiBcec16-1751</strain>
    </source>
</reference>
<dbReference type="PANTHER" id="PTHR10584:SF166">
    <property type="entry name" value="RIBOKINASE"/>
    <property type="match status" value="1"/>
</dbReference>
<evidence type="ECO:0000256" key="2">
    <source>
        <dbReference type="ARBA" id="ARBA00022777"/>
    </source>
</evidence>
<dbReference type="Proteomes" id="UP000886741">
    <property type="component" value="Unassembled WGS sequence"/>
</dbReference>
<dbReference type="InterPro" id="IPR002139">
    <property type="entry name" value="Ribo/fructo_kinase"/>
</dbReference>
<evidence type="ECO:0000256" key="1">
    <source>
        <dbReference type="ARBA" id="ARBA00022679"/>
    </source>
</evidence>
<dbReference type="InterPro" id="IPR029056">
    <property type="entry name" value="Ribokinase-like"/>
</dbReference>
<reference evidence="4" key="1">
    <citation type="submission" date="2020-10" db="EMBL/GenBank/DDBJ databases">
        <authorList>
            <person name="Gilroy R."/>
        </authorList>
    </citation>
    <scope>NUCLEOTIDE SEQUENCE</scope>
    <source>
        <strain evidence="4">ChiBcec16-1751</strain>
    </source>
</reference>
<dbReference type="PRINTS" id="PR00990">
    <property type="entry name" value="RIBOKINASE"/>
</dbReference>
<dbReference type="GO" id="GO:0016301">
    <property type="term" value="F:kinase activity"/>
    <property type="evidence" value="ECO:0007669"/>
    <property type="project" value="UniProtKB-KW"/>
</dbReference>
<dbReference type="GO" id="GO:0006796">
    <property type="term" value="P:phosphate-containing compound metabolic process"/>
    <property type="evidence" value="ECO:0007669"/>
    <property type="project" value="UniProtKB-ARBA"/>
</dbReference>
<sequence>MDNPAKIIMIGSGCIDEYYELDYVPALGEKTCCKPVGKIVGGMIGNAAAVAASYGMDVYLMDRVNRSEDTQTVLEDFRQNGVKLDLVEFDKTLPDVKCLIFLKDGERIIYVIPTRKSQLVLTEQQLRTIGEAQYVYTTLAELRCFREPEASVAAMRDGGAKLVLDVEYIEQSQLELEWYLLQEADILFVNEEGDRQLREKVGEDYQERLKQDTVIVLTKGREGSVVYTGNTCRHVVPAYSVEPVDTTGAGDTFNASFVYGLSRGWDMLRSAQFASAAAARAISHLGARSGAVTVDKVLDFMNQQRGD</sequence>
<comment type="caution">
    <text evidence="4">The sequence shown here is derived from an EMBL/GenBank/DDBJ whole genome shotgun (WGS) entry which is preliminary data.</text>
</comment>